<protein>
    <submittedName>
        <fullName evidence="1">Uncharacterized protein</fullName>
    </submittedName>
</protein>
<sequence>RWFHLAVRAFTKRYLAFSEVERQDERWRIREELLLAEVEREALGDMHRMLHRQETAAAQYEAGSDVFRYYYDRARQQYDAFVKLFLPYMKVVSTKDLESLAALWKQVFGDPDDPELAAEIDKTRAYLRELKESQYGQKRTL</sequence>
<organism evidence="1">
    <name type="scientific">marine sediment metagenome</name>
    <dbReference type="NCBI Taxonomy" id="412755"/>
    <lineage>
        <taxon>unclassified sequences</taxon>
        <taxon>metagenomes</taxon>
        <taxon>ecological metagenomes</taxon>
    </lineage>
</organism>
<dbReference type="AlphaFoldDB" id="X0WKV7"/>
<gene>
    <name evidence="1" type="ORF">S01H1_53564</name>
</gene>
<name>X0WKV7_9ZZZZ</name>
<accession>X0WKV7</accession>
<dbReference type="EMBL" id="BARS01034690">
    <property type="protein sequence ID" value="GAG25128.1"/>
    <property type="molecule type" value="Genomic_DNA"/>
</dbReference>
<evidence type="ECO:0000313" key="1">
    <source>
        <dbReference type="EMBL" id="GAG25128.1"/>
    </source>
</evidence>
<feature type="non-terminal residue" evidence="1">
    <location>
        <position position="1"/>
    </location>
</feature>
<proteinExistence type="predicted"/>
<reference evidence="1" key="1">
    <citation type="journal article" date="2014" name="Front. Microbiol.">
        <title>High frequency of phylogenetically diverse reductive dehalogenase-homologous genes in deep subseafloor sedimentary metagenomes.</title>
        <authorList>
            <person name="Kawai M."/>
            <person name="Futagami T."/>
            <person name="Toyoda A."/>
            <person name="Takaki Y."/>
            <person name="Nishi S."/>
            <person name="Hori S."/>
            <person name="Arai W."/>
            <person name="Tsubouchi T."/>
            <person name="Morono Y."/>
            <person name="Uchiyama I."/>
            <person name="Ito T."/>
            <person name="Fujiyama A."/>
            <person name="Inagaki F."/>
            <person name="Takami H."/>
        </authorList>
    </citation>
    <scope>NUCLEOTIDE SEQUENCE</scope>
    <source>
        <strain evidence="1">Expedition CK06-06</strain>
    </source>
</reference>
<comment type="caution">
    <text evidence="1">The sequence shown here is derived from an EMBL/GenBank/DDBJ whole genome shotgun (WGS) entry which is preliminary data.</text>
</comment>